<evidence type="ECO:0000256" key="1">
    <source>
        <dbReference type="SAM" id="SignalP"/>
    </source>
</evidence>
<dbReference type="AlphaFoldDB" id="A0A9X9G2Z1"/>
<keyword evidence="1" id="KW-0732">Signal</keyword>
<sequence length="82" mass="8512">MAIPAMMKKILLACCGSLLSGAAYADAVSGQIGITLTIEPQCTVRLEAAAPRAECSHATAQPNIIHNPPAQENGVAVILVEW</sequence>
<reference evidence="2 3" key="1">
    <citation type="submission" date="2019-07" db="EMBL/GenBank/DDBJ databases">
        <title>Serratia strains were isolated from fresh produce.</title>
        <authorList>
            <person name="Cho G.-S."/>
            <person name="Stein M."/>
            <person name="Lee W."/>
            <person name="Suh S.H."/>
            <person name="Franz C.M.A.P."/>
        </authorList>
    </citation>
    <scope>NUCLEOTIDE SEQUENCE [LARGE SCALE GENOMIC DNA]</scope>
    <source>
        <strain evidence="2 3">S17</strain>
    </source>
</reference>
<dbReference type="EMBL" id="VOUP01000003">
    <property type="protein sequence ID" value="TXE30701.1"/>
    <property type="molecule type" value="Genomic_DNA"/>
</dbReference>
<comment type="caution">
    <text evidence="2">The sequence shown here is derived from an EMBL/GenBank/DDBJ whole genome shotgun (WGS) entry which is preliminary data.</text>
</comment>
<feature type="chain" id="PRO_5040987685" evidence="1">
    <location>
        <begin position="26"/>
        <end position="82"/>
    </location>
</feature>
<dbReference type="Proteomes" id="UP000321307">
    <property type="component" value="Unassembled WGS sequence"/>
</dbReference>
<accession>A0A9X9G2Z1</accession>
<evidence type="ECO:0000313" key="2">
    <source>
        <dbReference type="EMBL" id="TXE30701.1"/>
    </source>
</evidence>
<organism evidence="2 3">
    <name type="scientific">Serratia ureilytica</name>
    <dbReference type="NCBI Taxonomy" id="300181"/>
    <lineage>
        <taxon>Bacteria</taxon>
        <taxon>Pseudomonadati</taxon>
        <taxon>Pseudomonadota</taxon>
        <taxon>Gammaproteobacteria</taxon>
        <taxon>Enterobacterales</taxon>
        <taxon>Yersiniaceae</taxon>
        <taxon>Serratia</taxon>
    </lineage>
</organism>
<name>A0A9X9G2Z1_9GAMM</name>
<protein>
    <submittedName>
        <fullName evidence="2">Uncharacterized protein</fullName>
    </submittedName>
</protein>
<proteinExistence type="predicted"/>
<dbReference type="RefSeq" id="WP_147838126.1">
    <property type="nucleotide sequence ID" value="NZ_JADTWE010000005.1"/>
</dbReference>
<evidence type="ECO:0000313" key="3">
    <source>
        <dbReference type="Proteomes" id="UP000321307"/>
    </source>
</evidence>
<feature type="signal peptide" evidence="1">
    <location>
        <begin position="1"/>
        <end position="25"/>
    </location>
</feature>
<gene>
    <name evidence="2" type="ORF">FOT63_07280</name>
</gene>